<gene>
    <name evidence="1" type="ORF">OMES3154_01101</name>
</gene>
<proteinExistence type="predicted"/>
<name>A0A6I8M8H2_9FUSO</name>
<dbReference type="EMBL" id="CABWIB010000001">
    <property type="protein sequence ID" value="VWL85814.1"/>
    <property type="molecule type" value="Genomic_DNA"/>
</dbReference>
<accession>A0A6I8M8H2</accession>
<keyword evidence="2" id="KW-1185">Reference proteome</keyword>
<evidence type="ECO:0000313" key="2">
    <source>
        <dbReference type="Proteomes" id="UP000419017"/>
    </source>
</evidence>
<protein>
    <submittedName>
        <fullName evidence="1">Uncharacterized protein</fullName>
    </submittedName>
</protein>
<evidence type="ECO:0000313" key="1">
    <source>
        <dbReference type="EMBL" id="VWL85814.1"/>
    </source>
</evidence>
<dbReference type="RefSeq" id="WP_156683783.1">
    <property type="nucleotide sequence ID" value="NZ_CABWIB010000001.1"/>
</dbReference>
<reference evidence="1 2" key="1">
    <citation type="submission" date="2019-10" db="EMBL/GenBank/DDBJ databases">
        <authorList>
            <person name="Blom J."/>
        </authorList>
    </citation>
    <scope>NUCLEOTIDE SEQUENCE [LARGE SCALE GENOMIC DNA]</scope>
    <source>
        <strain evidence="1 2">ES3154-GLU</strain>
    </source>
</reference>
<dbReference type="AlphaFoldDB" id="A0A6I8M8H2"/>
<sequence>MQVEEKEYELEYNIDDIYNLVFDNRKKIVEKDDIYTETIKENIENKRLYYILESKFIKFELDFTFHKISKNSTKIKVYAAYKYRHFITDLFSYLNVNVEHILDDYIKYIEEKINK</sequence>
<organism evidence="1 2">
    <name type="scientific">Oceanivirga miroungae</name>
    <dbReference type="NCBI Taxonomy" id="1130046"/>
    <lineage>
        <taxon>Bacteria</taxon>
        <taxon>Fusobacteriati</taxon>
        <taxon>Fusobacteriota</taxon>
        <taxon>Fusobacteriia</taxon>
        <taxon>Fusobacteriales</taxon>
        <taxon>Leptotrichiaceae</taxon>
        <taxon>Oceanivirga</taxon>
    </lineage>
</organism>
<dbReference type="Proteomes" id="UP000419017">
    <property type="component" value="Unassembled WGS sequence"/>
</dbReference>